<proteinExistence type="predicted"/>
<dbReference type="Proteomes" id="UP000249557">
    <property type="component" value="Unassembled WGS sequence"/>
</dbReference>
<dbReference type="EMBL" id="QFNK01000049">
    <property type="protein sequence ID" value="PZO87616.1"/>
    <property type="molecule type" value="Genomic_DNA"/>
</dbReference>
<comment type="caution">
    <text evidence="1">The sequence shown here is derived from an EMBL/GenBank/DDBJ whole genome shotgun (WGS) entry which is preliminary data.</text>
</comment>
<dbReference type="AlphaFoldDB" id="A0A2W5A225"/>
<evidence type="ECO:0000313" key="2">
    <source>
        <dbReference type="Proteomes" id="UP000249557"/>
    </source>
</evidence>
<reference evidence="1 2" key="1">
    <citation type="submission" date="2017-08" db="EMBL/GenBank/DDBJ databases">
        <title>Infants hospitalized years apart are colonized by the same room-sourced microbial strains.</title>
        <authorList>
            <person name="Brooks B."/>
            <person name="Olm M.R."/>
            <person name="Firek B.A."/>
            <person name="Baker R."/>
            <person name="Thomas B.C."/>
            <person name="Morowitz M.J."/>
            <person name="Banfield J.F."/>
        </authorList>
    </citation>
    <scope>NUCLEOTIDE SEQUENCE [LARGE SCALE GENOMIC DNA]</scope>
    <source>
        <strain evidence="1">S2_018_000_R2_104</strain>
    </source>
</reference>
<name>A0A2W5A225_9BACT</name>
<sequence length="134" mass="14725">MSSKLLKSFIGGLTGAVLSTQVSATEAPAYVCKEPSSQSLSEQWKKSKYRSVLQDNSSTSYKASKDRIARGKTYAAFTDSFWSEMEKQAQKSRLQSVGDMLDTVQASYVKAYEEKAKAVLAKGATPILEIYAYP</sequence>
<organism evidence="1 2">
    <name type="scientific">Micavibrio aeruginosavorus</name>
    <dbReference type="NCBI Taxonomy" id="349221"/>
    <lineage>
        <taxon>Bacteria</taxon>
        <taxon>Pseudomonadati</taxon>
        <taxon>Bdellovibrionota</taxon>
        <taxon>Bdellovibrionia</taxon>
        <taxon>Bdellovibrionales</taxon>
        <taxon>Pseudobdellovibrionaceae</taxon>
        <taxon>Micavibrio</taxon>
    </lineage>
</organism>
<gene>
    <name evidence="1" type="ORF">DI626_03545</name>
</gene>
<evidence type="ECO:0000313" key="1">
    <source>
        <dbReference type="EMBL" id="PZO87616.1"/>
    </source>
</evidence>
<feature type="non-terminal residue" evidence="1">
    <location>
        <position position="134"/>
    </location>
</feature>
<protein>
    <submittedName>
        <fullName evidence="1">Uncharacterized protein</fullName>
    </submittedName>
</protein>
<accession>A0A2W5A225</accession>